<reference evidence="3 4" key="1">
    <citation type="submission" date="2019-06" db="EMBL/GenBank/DDBJ databases">
        <title>Genome sequence of Ureibacillus terrenus.</title>
        <authorList>
            <person name="Maclea K.S."/>
            <person name="Simoes M."/>
        </authorList>
    </citation>
    <scope>NUCLEOTIDE SEQUENCE [LARGE SCALE GENOMIC DNA]</scope>
    <source>
        <strain evidence="3 4">ATCC BAA-384</strain>
    </source>
</reference>
<evidence type="ECO:0000256" key="2">
    <source>
        <dbReference type="SAM" id="SignalP"/>
    </source>
</evidence>
<keyword evidence="1" id="KW-0175">Coiled coil</keyword>
<dbReference type="AlphaFoldDB" id="A0A540V5Y9"/>
<comment type="caution">
    <text evidence="3">The sequence shown here is derived from an EMBL/GenBank/DDBJ whole genome shotgun (WGS) entry which is preliminary data.</text>
</comment>
<name>A0A540V5Y9_9BACL</name>
<keyword evidence="2" id="KW-0732">Signal</keyword>
<accession>A0A540V5Y9</accession>
<dbReference type="RefSeq" id="WP_141600727.1">
    <property type="nucleotide sequence ID" value="NZ_JARMSB010000004.1"/>
</dbReference>
<sequence>MKKILPFLTFLFIFGLFFLPVGADAAEDHHHLNFLKQYEQLDDAKKQQVDQILNQLHQELEKLGVKTDHPNPHQILSQLDDQKKQQILAIIKELDEEKISSEEANKKLEQLGVIPKNGHCQAFENLDEETKQKAKEIWKELKSGSITREEAEKRFQELGIEMPKKQELDEETKAKVKEAIEKAEQQFENLGLEFPKHFYKHLAR</sequence>
<evidence type="ECO:0008006" key="5">
    <source>
        <dbReference type="Google" id="ProtNLM"/>
    </source>
</evidence>
<feature type="chain" id="PRO_5022153134" description="DUF2680 domain-containing protein" evidence="2">
    <location>
        <begin position="26"/>
        <end position="204"/>
    </location>
</feature>
<dbReference type="OrthoDB" id="2734846at2"/>
<evidence type="ECO:0000313" key="4">
    <source>
        <dbReference type="Proteomes" id="UP000315753"/>
    </source>
</evidence>
<gene>
    <name evidence="3" type="ORF">FKZ59_00260</name>
</gene>
<dbReference type="EMBL" id="VIGD01000001">
    <property type="protein sequence ID" value="TQE92174.1"/>
    <property type="molecule type" value="Genomic_DNA"/>
</dbReference>
<protein>
    <recommendedName>
        <fullName evidence="5">DUF2680 domain-containing protein</fullName>
    </recommendedName>
</protein>
<proteinExistence type="predicted"/>
<keyword evidence="4" id="KW-1185">Reference proteome</keyword>
<dbReference type="Proteomes" id="UP000315753">
    <property type="component" value="Unassembled WGS sequence"/>
</dbReference>
<organism evidence="3 4">
    <name type="scientific">Ureibacillus terrenus</name>
    <dbReference type="NCBI Taxonomy" id="118246"/>
    <lineage>
        <taxon>Bacteria</taxon>
        <taxon>Bacillati</taxon>
        <taxon>Bacillota</taxon>
        <taxon>Bacilli</taxon>
        <taxon>Bacillales</taxon>
        <taxon>Caryophanaceae</taxon>
        <taxon>Ureibacillus</taxon>
    </lineage>
</organism>
<feature type="signal peptide" evidence="2">
    <location>
        <begin position="1"/>
        <end position="25"/>
    </location>
</feature>
<evidence type="ECO:0000256" key="1">
    <source>
        <dbReference type="SAM" id="Coils"/>
    </source>
</evidence>
<evidence type="ECO:0000313" key="3">
    <source>
        <dbReference type="EMBL" id="TQE92174.1"/>
    </source>
</evidence>
<feature type="coiled-coil region" evidence="1">
    <location>
        <begin position="166"/>
        <end position="193"/>
    </location>
</feature>